<reference evidence="1 2" key="1">
    <citation type="submission" date="2016-01" db="EMBL/GenBank/DDBJ databases">
        <title>The draft genome sequence of Aquimarina sp. RZW4-3-2.</title>
        <authorList>
            <person name="Wang Y."/>
        </authorList>
    </citation>
    <scope>NUCLEOTIDE SEQUENCE [LARGE SCALE GENOMIC DNA]</scope>
    <source>
        <strain evidence="1 2">RZW4-3-2</strain>
    </source>
</reference>
<dbReference type="AlphaFoldDB" id="A0A162Y153"/>
<dbReference type="RefSeq" id="WP_066318734.1">
    <property type="nucleotide sequence ID" value="NZ_LQRT01000046.1"/>
</dbReference>
<evidence type="ECO:0000313" key="1">
    <source>
        <dbReference type="EMBL" id="KZS38875.1"/>
    </source>
</evidence>
<evidence type="ECO:0000313" key="2">
    <source>
        <dbReference type="Proteomes" id="UP000076715"/>
    </source>
</evidence>
<comment type="caution">
    <text evidence="1">The sequence shown here is derived from an EMBL/GenBank/DDBJ whole genome shotgun (WGS) entry which is preliminary data.</text>
</comment>
<sequence>MNANFTDTKFILQIIKIPEMVIDKLNLVYTNDKNLITSALKHTEGFQYFLNDFTNSEYSILKLLESYASTFLKTIKQ</sequence>
<keyword evidence="2" id="KW-1185">Reference proteome</keyword>
<name>A0A162Y153_9FLAO</name>
<dbReference type="EMBL" id="LQRT01000046">
    <property type="protein sequence ID" value="KZS38875.1"/>
    <property type="molecule type" value="Genomic_DNA"/>
</dbReference>
<dbReference type="OrthoDB" id="9778962at2"/>
<dbReference type="STRING" id="1642818.AWE51_14945"/>
<organism evidence="1 2">
    <name type="scientific">Aquimarina aggregata</name>
    <dbReference type="NCBI Taxonomy" id="1642818"/>
    <lineage>
        <taxon>Bacteria</taxon>
        <taxon>Pseudomonadati</taxon>
        <taxon>Bacteroidota</taxon>
        <taxon>Flavobacteriia</taxon>
        <taxon>Flavobacteriales</taxon>
        <taxon>Flavobacteriaceae</taxon>
        <taxon>Aquimarina</taxon>
    </lineage>
</organism>
<accession>A0A162Y153</accession>
<dbReference type="Proteomes" id="UP000076715">
    <property type="component" value="Unassembled WGS sequence"/>
</dbReference>
<gene>
    <name evidence="1" type="ORF">AWE51_14945</name>
</gene>
<proteinExistence type="predicted"/>
<protein>
    <submittedName>
        <fullName evidence="1">Uncharacterized protein</fullName>
    </submittedName>
</protein>